<evidence type="ECO:0000313" key="2">
    <source>
        <dbReference type="Proteomes" id="UP001212602"/>
    </source>
</evidence>
<protein>
    <submittedName>
        <fullName evidence="1">Uncharacterized protein</fullName>
    </submittedName>
</protein>
<comment type="caution">
    <text evidence="1">The sequence shown here is derived from an EMBL/GenBank/DDBJ whole genome shotgun (WGS) entry which is preliminary data.</text>
</comment>
<dbReference type="AlphaFoldDB" id="A0AAE3N654"/>
<dbReference type="EMBL" id="JAQIPB010000001">
    <property type="protein sequence ID" value="MDA7415076.1"/>
    <property type="molecule type" value="Genomic_DNA"/>
</dbReference>
<name>A0AAE3N654_9BURK</name>
<evidence type="ECO:0000313" key="1">
    <source>
        <dbReference type="EMBL" id="MDA7415076.1"/>
    </source>
</evidence>
<keyword evidence="2" id="KW-1185">Reference proteome</keyword>
<accession>A0AAE3N654</accession>
<organism evidence="1 2">
    <name type="scientific">Xenophilus arseniciresistens</name>
    <dbReference type="NCBI Taxonomy" id="1283306"/>
    <lineage>
        <taxon>Bacteria</taxon>
        <taxon>Pseudomonadati</taxon>
        <taxon>Pseudomonadota</taxon>
        <taxon>Betaproteobacteria</taxon>
        <taxon>Burkholderiales</taxon>
        <taxon>Comamonadaceae</taxon>
        <taxon>Xenophilus</taxon>
    </lineage>
</organism>
<sequence>MALPTQATLRREKIRNEDTRRLLQKHMAGSLLLRCPRANVDLSQPASACA</sequence>
<dbReference type="RefSeq" id="WP_271426339.1">
    <property type="nucleotide sequence ID" value="NZ_JAQIPB010000001.1"/>
</dbReference>
<dbReference type="Proteomes" id="UP001212602">
    <property type="component" value="Unassembled WGS sequence"/>
</dbReference>
<gene>
    <name evidence="1" type="ORF">PGB34_01745</name>
</gene>
<reference evidence="1" key="1">
    <citation type="submission" date="2023-01" db="EMBL/GenBank/DDBJ databases">
        <title>Xenophilus mangrovi sp. nov., isolated from soil of Mangrove nature reserve.</title>
        <authorList>
            <person name="Xu S."/>
            <person name="Liu Z."/>
            <person name="Xu Y."/>
        </authorList>
    </citation>
    <scope>NUCLEOTIDE SEQUENCE</scope>
    <source>
        <strain evidence="1">YW8</strain>
    </source>
</reference>
<proteinExistence type="predicted"/>